<organism evidence="1 2">
    <name type="scientific">Ajellomyces capsulatus (strain H88)</name>
    <name type="common">Darling's disease fungus</name>
    <name type="synonym">Histoplasma capsulatum</name>
    <dbReference type="NCBI Taxonomy" id="544711"/>
    <lineage>
        <taxon>Eukaryota</taxon>
        <taxon>Fungi</taxon>
        <taxon>Dikarya</taxon>
        <taxon>Ascomycota</taxon>
        <taxon>Pezizomycotina</taxon>
        <taxon>Eurotiomycetes</taxon>
        <taxon>Eurotiomycetidae</taxon>
        <taxon>Onygenales</taxon>
        <taxon>Ajellomycetaceae</taxon>
        <taxon>Histoplasma</taxon>
    </lineage>
</organism>
<protein>
    <submittedName>
        <fullName evidence="1">DASH complex subunit DAD3</fullName>
    </submittedName>
</protein>
<sequence length="72" mass="8697">MRDFIFSIYVCYLARTYAEFGIQCYCAFDRRWTRMRQVSETESPYLASKYRNSYMTYLYGICHNCKIGEVGR</sequence>
<dbReference type="Proteomes" id="UP000663419">
    <property type="component" value="Chromosome 3"/>
</dbReference>
<dbReference type="EMBL" id="CP069104">
    <property type="protein sequence ID" value="QSS53585.1"/>
    <property type="molecule type" value="Genomic_DNA"/>
</dbReference>
<dbReference type="VEuPathDB" id="FungiDB:I7I53_00883"/>
<name>A0A8A1LKQ9_AJEC8</name>
<evidence type="ECO:0000313" key="2">
    <source>
        <dbReference type="Proteomes" id="UP000663419"/>
    </source>
</evidence>
<proteinExistence type="predicted"/>
<dbReference type="AlphaFoldDB" id="A0A8A1LKQ9"/>
<reference evidence="1" key="1">
    <citation type="submission" date="2021-01" db="EMBL/GenBank/DDBJ databases">
        <title>Chromosome-level genome assembly of a human fungal pathogen reveals clustering of transcriptionally co-regulated genes.</title>
        <authorList>
            <person name="Voorhies M."/>
            <person name="Cohen S."/>
            <person name="Shea T.P."/>
            <person name="Petrus S."/>
            <person name="Munoz J.F."/>
            <person name="Poplawski S."/>
            <person name="Goldman W.E."/>
            <person name="Michael T."/>
            <person name="Cuomo C.A."/>
            <person name="Sil A."/>
            <person name="Beyhan S."/>
        </authorList>
    </citation>
    <scope>NUCLEOTIDE SEQUENCE</scope>
    <source>
        <strain evidence="1">H88</strain>
    </source>
</reference>
<gene>
    <name evidence="1" type="primary">DAD3</name>
    <name evidence="1" type="ORF">I7I53_00883</name>
</gene>
<accession>A0A8A1LKQ9</accession>
<evidence type="ECO:0000313" key="1">
    <source>
        <dbReference type="EMBL" id="QSS53585.1"/>
    </source>
</evidence>